<name>A0A1T4K7B5_9FIRM</name>
<dbReference type="EMBL" id="FUXA01000003">
    <property type="protein sequence ID" value="SJZ38348.1"/>
    <property type="molecule type" value="Genomic_DNA"/>
</dbReference>
<gene>
    <name evidence="1" type="ORF">SAMN02745110_00226</name>
</gene>
<dbReference type="Proteomes" id="UP000189857">
    <property type="component" value="Unassembled WGS sequence"/>
</dbReference>
<dbReference type="OrthoDB" id="2051634at2"/>
<dbReference type="AlphaFoldDB" id="A0A1T4K7B5"/>
<keyword evidence="2" id="KW-1185">Reference proteome</keyword>
<proteinExistence type="predicted"/>
<dbReference type="RefSeq" id="WP_078785904.1">
    <property type="nucleotide sequence ID" value="NZ_CACZYW010000015.1"/>
</dbReference>
<reference evidence="1 2" key="1">
    <citation type="submission" date="2017-02" db="EMBL/GenBank/DDBJ databases">
        <authorList>
            <person name="Peterson S.W."/>
        </authorList>
    </citation>
    <scope>NUCLEOTIDE SEQUENCE [LARGE SCALE GENOMIC DNA]</scope>
    <source>
        <strain evidence="1 2">ATCC 17233</strain>
    </source>
</reference>
<evidence type="ECO:0000313" key="1">
    <source>
        <dbReference type="EMBL" id="SJZ38348.1"/>
    </source>
</evidence>
<accession>A0A1T4K7B5</accession>
<sequence length="77" mass="9198">MTVEQAIKKYKMEPVNVYTAKVKAKELNVEEVLYMNVQKNKYAYIIRDGPRGTYLYKDEKSMYTKLFKGLKMYKLET</sequence>
<protein>
    <submittedName>
        <fullName evidence="1">Uncharacterized protein</fullName>
    </submittedName>
</protein>
<evidence type="ECO:0000313" key="2">
    <source>
        <dbReference type="Proteomes" id="UP000189857"/>
    </source>
</evidence>
<organism evidence="1 2">
    <name type="scientific">Eubacterium ruminantium</name>
    <dbReference type="NCBI Taxonomy" id="42322"/>
    <lineage>
        <taxon>Bacteria</taxon>
        <taxon>Bacillati</taxon>
        <taxon>Bacillota</taxon>
        <taxon>Clostridia</taxon>
        <taxon>Eubacteriales</taxon>
        <taxon>Eubacteriaceae</taxon>
        <taxon>Eubacterium</taxon>
    </lineage>
</organism>